<proteinExistence type="predicted"/>
<keyword evidence="4" id="KW-1185">Reference proteome</keyword>
<feature type="compositionally biased region" description="Acidic residues" evidence="1">
    <location>
        <begin position="716"/>
        <end position="726"/>
    </location>
</feature>
<evidence type="ECO:0000256" key="2">
    <source>
        <dbReference type="SAM" id="Phobius"/>
    </source>
</evidence>
<keyword evidence="2" id="KW-1133">Transmembrane helix</keyword>
<feature type="transmembrane region" description="Helical" evidence="2">
    <location>
        <begin position="186"/>
        <end position="208"/>
    </location>
</feature>
<keyword evidence="2" id="KW-0472">Membrane</keyword>
<sequence length="751" mass="82867">VIGGGPSLNRLAFDHSLPSTTTHSNALEIIPSLNSMLWLQIATQLGIALLTFITHTQTYGNLYIPLTIGDFIDAAVPHILFIADHAAHSLLASSVPSLPAPPIRHGISAPPKTVLSKDLILWTPVGLPVSAGLHLPTLTAAPIPCLLTITEMRTHGLGPQLEYPTKDLVVWEGHTGELVDASGSTYFVTSGILAIAIICGACMIVNAFRSQYITILRASFKAYLWSILFTGIPNADAGAAPPSNVELAWDGEDASVDVSDRELATGVINGSNAHVRHNKAPTMSLYPDTVAAHLDDGQAVDTQDIRCTERAQAGTGIEATGPHPPARIHGQDLLIPDVALLPQDPQSSSSTPPLPSASQPVSPSHDVAISFGTLLVASTQEMCDSYERRCKEILDSVQKQLLELLKRNTHTPQGMDYAQQHHTICIERNSQINSLRTQAEEARERLTEFNEAIAESKAWCDDLVSGYNGLELELEQELALERATATKEVKLLAQESERLRFARTQLMAELSRQRAELGLPKEEHTRTEEECQMEHLRDNVGPTDLEEREARPDEGGSVQVTREQLDYGIQVEQEAWDEPIVEGTEEQEDQDAQEDQMMLNGQLRESENFGNVEQPELEKVRKALDQEAEEESGNMRQTQLLQSDGTPSDERDDAHDPLDEQSGVAEQDRAEQLGDYLEDSGERFYKFLREMTSRAGDERDQESTTGEDAERQISEPDADEESEADSDQAQRTDDLTAWRRVRRVLRALWTM</sequence>
<name>A0A1X6MNZ3_9APHY</name>
<evidence type="ECO:0000256" key="1">
    <source>
        <dbReference type="SAM" id="MobiDB-lite"/>
    </source>
</evidence>
<dbReference type="EMBL" id="KZ110605">
    <property type="protein sequence ID" value="OSX58134.1"/>
    <property type="molecule type" value="Genomic_DNA"/>
</dbReference>
<feature type="compositionally biased region" description="Polar residues" evidence="1">
    <location>
        <begin position="634"/>
        <end position="646"/>
    </location>
</feature>
<gene>
    <name evidence="3" type="ORF">POSPLADRAFT_1154627</name>
</gene>
<feature type="non-terminal residue" evidence="3">
    <location>
        <position position="1"/>
    </location>
</feature>
<accession>A0A1X6MNZ3</accession>
<feature type="compositionally biased region" description="Basic and acidic residues" evidence="1">
    <location>
        <begin position="680"/>
        <end position="714"/>
    </location>
</feature>
<feature type="compositionally biased region" description="Low complexity" evidence="1">
    <location>
        <begin position="341"/>
        <end position="360"/>
    </location>
</feature>
<feature type="region of interest" description="Disordered" evidence="1">
    <location>
        <begin position="341"/>
        <end position="363"/>
    </location>
</feature>
<evidence type="ECO:0000313" key="4">
    <source>
        <dbReference type="Proteomes" id="UP000194127"/>
    </source>
</evidence>
<feature type="region of interest" description="Disordered" evidence="1">
    <location>
        <begin position="520"/>
        <end position="558"/>
    </location>
</feature>
<feature type="compositionally biased region" description="Basic and acidic residues" evidence="1">
    <location>
        <begin position="648"/>
        <end position="658"/>
    </location>
</feature>
<evidence type="ECO:0000313" key="3">
    <source>
        <dbReference type="EMBL" id="OSX58134.1"/>
    </source>
</evidence>
<feature type="compositionally biased region" description="Basic and acidic residues" evidence="1">
    <location>
        <begin position="520"/>
        <end position="538"/>
    </location>
</feature>
<feature type="region of interest" description="Disordered" evidence="1">
    <location>
        <begin position="606"/>
        <end position="735"/>
    </location>
</feature>
<dbReference type="GeneID" id="36331813"/>
<dbReference type="OrthoDB" id="10308676at2759"/>
<organism evidence="3 4">
    <name type="scientific">Postia placenta MAD-698-R-SB12</name>
    <dbReference type="NCBI Taxonomy" id="670580"/>
    <lineage>
        <taxon>Eukaryota</taxon>
        <taxon>Fungi</taxon>
        <taxon>Dikarya</taxon>
        <taxon>Basidiomycota</taxon>
        <taxon>Agaricomycotina</taxon>
        <taxon>Agaricomycetes</taxon>
        <taxon>Polyporales</taxon>
        <taxon>Adustoporiaceae</taxon>
        <taxon>Rhodonia</taxon>
    </lineage>
</organism>
<keyword evidence="2" id="KW-0812">Transmembrane</keyword>
<reference evidence="3 4" key="1">
    <citation type="submission" date="2017-04" db="EMBL/GenBank/DDBJ databases">
        <title>Genome Sequence of the Model Brown-Rot Fungus Postia placenta SB12.</title>
        <authorList>
            <consortium name="DOE Joint Genome Institute"/>
            <person name="Gaskell J."/>
            <person name="Kersten P."/>
            <person name="Larrondo L.F."/>
            <person name="Canessa P."/>
            <person name="Martinez D."/>
            <person name="Hibbett D."/>
            <person name="Schmoll M."/>
            <person name="Kubicek C.P."/>
            <person name="Martinez A.T."/>
            <person name="Yadav J."/>
            <person name="Master E."/>
            <person name="Magnuson J.K."/>
            <person name="James T."/>
            <person name="Yaver D."/>
            <person name="Berka R."/>
            <person name="Labutti K."/>
            <person name="Lipzen A."/>
            <person name="Aerts A."/>
            <person name="Barry K."/>
            <person name="Henrissat B."/>
            <person name="Blanchette R."/>
            <person name="Grigoriev I."/>
            <person name="Cullen D."/>
        </authorList>
    </citation>
    <scope>NUCLEOTIDE SEQUENCE [LARGE SCALE GENOMIC DNA]</scope>
    <source>
        <strain evidence="3 4">MAD-698-R-SB12</strain>
    </source>
</reference>
<feature type="compositionally biased region" description="Basic and acidic residues" evidence="1">
    <location>
        <begin position="616"/>
        <end position="625"/>
    </location>
</feature>
<dbReference type="Proteomes" id="UP000194127">
    <property type="component" value="Unassembled WGS sequence"/>
</dbReference>
<protein>
    <submittedName>
        <fullName evidence="3">Uncharacterized protein</fullName>
    </submittedName>
</protein>
<dbReference type="RefSeq" id="XP_024334928.1">
    <property type="nucleotide sequence ID" value="XM_024486864.1"/>
</dbReference>
<dbReference type="AlphaFoldDB" id="A0A1X6MNZ3"/>